<keyword evidence="3" id="KW-0808">Transferase</keyword>
<dbReference type="PANTHER" id="PTHR31435">
    <property type="entry name" value="PROTEIN NATD1"/>
    <property type="match status" value="1"/>
</dbReference>
<protein>
    <submittedName>
        <fullName evidence="3">N-acetyltransferase</fullName>
    </submittedName>
</protein>
<dbReference type="Gene3D" id="3.40.630.30">
    <property type="match status" value="1"/>
</dbReference>
<name>A0A4Q9KFN0_9ACTN</name>
<dbReference type="PROSITE" id="PS51729">
    <property type="entry name" value="GNAT_YJDJ"/>
    <property type="match status" value="1"/>
</dbReference>
<dbReference type="EMBL" id="SDMQ01000006">
    <property type="protein sequence ID" value="TBT84963.1"/>
    <property type="molecule type" value="Genomic_DNA"/>
</dbReference>
<sequence length="114" mass="13305">MRWPSRRDVDLERVEVVENPERRRFEVRDGRTVLGWTTYEETSQLVVFHHTEVKPRWEGTGLGSKLVRATLDHVRDQGKTVLPLCSFVDEWIERHPDYADLVYDPSKPSSTPTG</sequence>
<dbReference type="InterPro" id="IPR000182">
    <property type="entry name" value="GNAT_dom"/>
</dbReference>
<dbReference type="InterPro" id="IPR031165">
    <property type="entry name" value="GNAT_YJDJ"/>
</dbReference>
<dbReference type="Pfam" id="PF14542">
    <property type="entry name" value="Acetyltransf_CG"/>
    <property type="match status" value="1"/>
</dbReference>
<dbReference type="AlphaFoldDB" id="A0A4Q9KFN0"/>
<proteinExistence type="predicted"/>
<dbReference type="SUPFAM" id="SSF55729">
    <property type="entry name" value="Acyl-CoA N-acyltransferases (Nat)"/>
    <property type="match status" value="1"/>
</dbReference>
<organism evidence="3 4">
    <name type="scientific">Propioniciclava sinopodophylli</name>
    <dbReference type="NCBI Taxonomy" id="1837344"/>
    <lineage>
        <taxon>Bacteria</taxon>
        <taxon>Bacillati</taxon>
        <taxon>Actinomycetota</taxon>
        <taxon>Actinomycetes</taxon>
        <taxon>Propionibacteriales</taxon>
        <taxon>Propionibacteriaceae</taxon>
        <taxon>Propioniciclava</taxon>
    </lineage>
</organism>
<evidence type="ECO:0000313" key="4">
    <source>
        <dbReference type="Proteomes" id="UP000292373"/>
    </source>
</evidence>
<dbReference type="RefSeq" id="WP_131167876.1">
    <property type="nucleotide sequence ID" value="NZ_SDMQ01000006.1"/>
</dbReference>
<feature type="domain" description="N-acetyltransferase" evidence="1">
    <location>
        <begin position="1"/>
        <end position="114"/>
    </location>
</feature>
<dbReference type="PANTHER" id="PTHR31435:SF10">
    <property type="entry name" value="BSR4717 PROTEIN"/>
    <property type="match status" value="1"/>
</dbReference>
<dbReference type="Proteomes" id="UP000292373">
    <property type="component" value="Unassembled WGS sequence"/>
</dbReference>
<dbReference type="CDD" id="cd04301">
    <property type="entry name" value="NAT_SF"/>
    <property type="match status" value="1"/>
</dbReference>
<evidence type="ECO:0000259" key="1">
    <source>
        <dbReference type="PROSITE" id="PS51186"/>
    </source>
</evidence>
<evidence type="ECO:0000313" key="3">
    <source>
        <dbReference type="EMBL" id="TBT84963.1"/>
    </source>
</evidence>
<keyword evidence="4" id="KW-1185">Reference proteome</keyword>
<dbReference type="GO" id="GO:0016747">
    <property type="term" value="F:acyltransferase activity, transferring groups other than amino-acyl groups"/>
    <property type="evidence" value="ECO:0007669"/>
    <property type="project" value="InterPro"/>
</dbReference>
<feature type="domain" description="N-acetyltransferase" evidence="2">
    <location>
        <begin position="17"/>
        <end position="103"/>
    </location>
</feature>
<accession>A0A4Q9KFN0</accession>
<gene>
    <name evidence="3" type="ORF">ET989_07205</name>
</gene>
<dbReference type="InterPro" id="IPR045057">
    <property type="entry name" value="Gcn5-rel_NAT"/>
</dbReference>
<evidence type="ECO:0000259" key="2">
    <source>
        <dbReference type="PROSITE" id="PS51729"/>
    </source>
</evidence>
<dbReference type="PROSITE" id="PS51186">
    <property type="entry name" value="GNAT"/>
    <property type="match status" value="1"/>
</dbReference>
<reference evidence="3 4" key="1">
    <citation type="submission" date="2019-01" db="EMBL/GenBank/DDBJ databases">
        <title>Lactibacter flavus gen. nov., sp. nov., a novel bacterium of the family Propionibacteriaceae isolated from raw milk and dairy products.</title>
        <authorList>
            <person name="Huptas C."/>
            <person name="Wenning M."/>
            <person name="Breitenwieser F."/>
            <person name="Doll E."/>
            <person name="Von Neubeck M."/>
            <person name="Busse H.-J."/>
            <person name="Scherer S."/>
        </authorList>
    </citation>
    <scope>NUCLEOTIDE SEQUENCE [LARGE SCALE GENOMIC DNA]</scope>
    <source>
        <strain evidence="3 4">KCTC 33808</strain>
    </source>
</reference>
<comment type="caution">
    <text evidence="3">The sequence shown here is derived from an EMBL/GenBank/DDBJ whole genome shotgun (WGS) entry which is preliminary data.</text>
</comment>
<dbReference type="OrthoDB" id="5405911at2"/>
<dbReference type="InterPro" id="IPR016181">
    <property type="entry name" value="Acyl_CoA_acyltransferase"/>
</dbReference>